<proteinExistence type="predicted"/>
<dbReference type="RefSeq" id="WP_259865496.1">
    <property type="nucleotide sequence ID" value="NZ_BAAAST010000050.1"/>
</dbReference>
<keyword evidence="3" id="KW-1185">Reference proteome</keyword>
<reference evidence="2" key="1">
    <citation type="submission" date="2021-04" db="EMBL/GenBank/DDBJ databases">
        <authorList>
            <person name="Hartkoorn R.C."/>
            <person name="Beaudoing E."/>
            <person name="Hot D."/>
        </authorList>
    </citation>
    <scope>NUCLEOTIDE SEQUENCE</scope>
    <source>
        <strain evidence="2">NRRL B-16292</strain>
    </source>
</reference>
<dbReference type="SUPFAM" id="SSF51735">
    <property type="entry name" value="NAD(P)-binding Rossmann-fold domains"/>
    <property type="match status" value="1"/>
</dbReference>
<dbReference type="Pfam" id="PF13460">
    <property type="entry name" value="NAD_binding_10"/>
    <property type="match status" value="1"/>
</dbReference>
<dbReference type="InterPro" id="IPR036291">
    <property type="entry name" value="NAD(P)-bd_dom_sf"/>
</dbReference>
<gene>
    <name evidence="2" type="ORF">Dfulv_19770</name>
</gene>
<dbReference type="InterPro" id="IPR016040">
    <property type="entry name" value="NAD(P)-bd_dom"/>
</dbReference>
<accession>A0ABY5WDG4</accession>
<feature type="domain" description="NAD(P)-binding" evidence="1">
    <location>
        <begin position="7"/>
        <end position="209"/>
    </location>
</feature>
<evidence type="ECO:0000259" key="1">
    <source>
        <dbReference type="Pfam" id="PF13460"/>
    </source>
</evidence>
<protein>
    <submittedName>
        <fullName evidence="2">NAD(P)H-binding protein</fullName>
    </submittedName>
</protein>
<dbReference type="EMBL" id="CP073720">
    <property type="protein sequence ID" value="UWP86351.1"/>
    <property type="molecule type" value="Genomic_DNA"/>
</dbReference>
<reference evidence="2" key="2">
    <citation type="submission" date="2022-09" db="EMBL/GenBank/DDBJ databases">
        <title>Biosynthetic gene clusters of Dactylosporangioum fulvum.</title>
        <authorList>
            <person name="Caradec T."/>
        </authorList>
    </citation>
    <scope>NUCLEOTIDE SEQUENCE</scope>
    <source>
        <strain evidence="2">NRRL B-16292</strain>
    </source>
</reference>
<dbReference type="PANTHER" id="PTHR43355:SF2">
    <property type="entry name" value="FLAVIN REDUCTASE (NADPH)"/>
    <property type="match status" value="1"/>
</dbReference>
<dbReference type="PANTHER" id="PTHR43355">
    <property type="entry name" value="FLAVIN REDUCTASE (NADPH)"/>
    <property type="match status" value="1"/>
</dbReference>
<evidence type="ECO:0000313" key="2">
    <source>
        <dbReference type="EMBL" id="UWP86351.1"/>
    </source>
</evidence>
<sequence length="220" mass="22448">MRIVVFGAGGRAGRAVTAEAVRRGHAVTGVVRDVAAHGDLASPAVTVRPGDVTDAVSAARLAAGHDAAVGAVTPATGPEALAQLARFDDRYFVKAADALLAAGPARLVVVGLFATLLDASGRLVMDDPAAFPAGLRRFARAHLAGLDRLRQAGAAPAADWLVLTPTAALDPAGARTGTYRLGGDTVPAEERPLSYADLAVAVVDEIEAPTRRRTRAAVHG</sequence>
<dbReference type="Gene3D" id="3.40.50.720">
    <property type="entry name" value="NAD(P)-binding Rossmann-like Domain"/>
    <property type="match status" value="1"/>
</dbReference>
<organism evidence="2 3">
    <name type="scientific">Dactylosporangium fulvum</name>
    <dbReference type="NCBI Taxonomy" id="53359"/>
    <lineage>
        <taxon>Bacteria</taxon>
        <taxon>Bacillati</taxon>
        <taxon>Actinomycetota</taxon>
        <taxon>Actinomycetes</taxon>
        <taxon>Micromonosporales</taxon>
        <taxon>Micromonosporaceae</taxon>
        <taxon>Dactylosporangium</taxon>
    </lineage>
</organism>
<dbReference type="Proteomes" id="UP001059617">
    <property type="component" value="Chromosome"/>
</dbReference>
<dbReference type="InterPro" id="IPR051606">
    <property type="entry name" value="Polyketide_Oxido-like"/>
</dbReference>
<name>A0ABY5WDG4_9ACTN</name>
<evidence type="ECO:0000313" key="3">
    <source>
        <dbReference type="Proteomes" id="UP001059617"/>
    </source>
</evidence>